<evidence type="ECO:0000313" key="1">
    <source>
        <dbReference type="EMBL" id="GEU90373.1"/>
    </source>
</evidence>
<protein>
    <submittedName>
        <fullName evidence="1">Ribonuclease H-like domain-containing protein</fullName>
    </submittedName>
</protein>
<gene>
    <name evidence="1" type="ORF">Tci_062351</name>
</gene>
<dbReference type="EMBL" id="BKCJ010010171">
    <property type="protein sequence ID" value="GEU90373.1"/>
    <property type="molecule type" value="Genomic_DNA"/>
</dbReference>
<comment type="caution">
    <text evidence="1">The sequence shown here is derived from an EMBL/GenBank/DDBJ whole genome shotgun (WGS) entry which is preliminary data.</text>
</comment>
<sequence length="290" mass="33398">MLNGGVEMISLYMRCSTKESRWSEDGNVLHEMLNGGVEMVSLYMRCSMKESRWSQDGIVVYEMFNERVEMVSLFNKRSQDGIVVHEMFNERVEMVSLYMRCSVEELTWTESTMHIIGPIALATATHGPIYPFAQYLADDTLSHYKARLIANGSTRLKDIDVDETFSPVVKPDISYAVQQVYLYMHYSREPHLLALKWILRGRVSWGCQCYSETFWLRNLLCDLHTPLSSAMLVSRDNVSAVYLFSNSVQHQRLPSSLFDEFHTSLYIRCPLTQTAGECSSIFCNGLKPRF</sequence>
<dbReference type="AlphaFoldDB" id="A0A6L2NW37"/>
<reference evidence="1" key="1">
    <citation type="journal article" date="2019" name="Sci. Rep.">
        <title>Draft genome of Tanacetum cinerariifolium, the natural source of mosquito coil.</title>
        <authorList>
            <person name="Yamashiro T."/>
            <person name="Shiraishi A."/>
            <person name="Satake H."/>
            <person name="Nakayama K."/>
        </authorList>
    </citation>
    <scope>NUCLEOTIDE SEQUENCE</scope>
</reference>
<name>A0A6L2NW37_TANCI</name>
<accession>A0A6L2NW37</accession>
<organism evidence="1">
    <name type="scientific">Tanacetum cinerariifolium</name>
    <name type="common">Dalmatian daisy</name>
    <name type="synonym">Chrysanthemum cinerariifolium</name>
    <dbReference type="NCBI Taxonomy" id="118510"/>
    <lineage>
        <taxon>Eukaryota</taxon>
        <taxon>Viridiplantae</taxon>
        <taxon>Streptophyta</taxon>
        <taxon>Embryophyta</taxon>
        <taxon>Tracheophyta</taxon>
        <taxon>Spermatophyta</taxon>
        <taxon>Magnoliopsida</taxon>
        <taxon>eudicotyledons</taxon>
        <taxon>Gunneridae</taxon>
        <taxon>Pentapetalae</taxon>
        <taxon>asterids</taxon>
        <taxon>campanulids</taxon>
        <taxon>Asterales</taxon>
        <taxon>Asteraceae</taxon>
        <taxon>Asteroideae</taxon>
        <taxon>Anthemideae</taxon>
        <taxon>Anthemidinae</taxon>
        <taxon>Tanacetum</taxon>
    </lineage>
</organism>
<proteinExistence type="predicted"/>